<keyword evidence="3" id="KW-0378">Hydrolase</keyword>
<dbReference type="Pfam" id="PF00675">
    <property type="entry name" value="Peptidase_M16"/>
    <property type="match status" value="1"/>
</dbReference>
<dbReference type="InterPro" id="IPR050626">
    <property type="entry name" value="Peptidase_M16"/>
</dbReference>
<evidence type="ECO:0000313" key="9">
    <source>
        <dbReference type="Proteomes" id="UP000182253"/>
    </source>
</evidence>
<comment type="caution">
    <text evidence="8">The sequence shown here is derived from an EMBL/GenBank/DDBJ whole genome shotgun (WGS) entry which is preliminary data.</text>
</comment>
<name>A0A1F6UX83_9BACT</name>
<evidence type="ECO:0000256" key="2">
    <source>
        <dbReference type="ARBA" id="ARBA00022670"/>
    </source>
</evidence>
<dbReference type="PANTHER" id="PTHR43690:SF17">
    <property type="entry name" value="PROTEIN YHJJ"/>
    <property type="match status" value="1"/>
</dbReference>
<evidence type="ECO:0000259" key="7">
    <source>
        <dbReference type="Pfam" id="PF05193"/>
    </source>
</evidence>
<evidence type="ECO:0000256" key="1">
    <source>
        <dbReference type="ARBA" id="ARBA00007261"/>
    </source>
</evidence>
<evidence type="ECO:0000256" key="5">
    <source>
        <dbReference type="ARBA" id="ARBA00023049"/>
    </source>
</evidence>
<dbReference type="STRING" id="1801735.A2645_01950"/>
<dbReference type="EMBL" id="MFTL01000006">
    <property type="protein sequence ID" value="OGI61926.1"/>
    <property type="molecule type" value="Genomic_DNA"/>
</dbReference>
<feature type="domain" description="Peptidase M16 N-terminal" evidence="6">
    <location>
        <begin position="27"/>
        <end position="152"/>
    </location>
</feature>
<dbReference type="InterPro" id="IPR011249">
    <property type="entry name" value="Metalloenz_LuxS/M16"/>
</dbReference>
<dbReference type="AlphaFoldDB" id="A0A1F6UX83"/>
<gene>
    <name evidence="8" type="ORF">A2645_01950</name>
</gene>
<keyword evidence="5" id="KW-0482">Metalloprotease</keyword>
<dbReference type="Proteomes" id="UP000182253">
    <property type="component" value="Unassembled WGS sequence"/>
</dbReference>
<dbReference type="GO" id="GO:0008237">
    <property type="term" value="F:metallopeptidase activity"/>
    <property type="evidence" value="ECO:0007669"/>
    <property type="project" value="UniProtKB-KW"/>
</dbReference>
<organism evidence="8 9">
    <name type="scientific">Candidatus Nomurabacteria bacterium RIFCSPHIGHO2_01_FULL_39_9</name>
    <dbReference type="NCBI Taxonomy" id="1801735"/>
    <lineage>
        <taxon>Bacteria</taxon>
        <taxon>Candidatus Nomuraibacteriota</taxon>
    </lineage>
</organism>
<evidence type="ECO:0000256" key="3">
    <source>
        <dbReference type="ARBA" id="ARBA00022801"/>
    </source>
</evidence>
<protein>
    <recommendedName>
        <fullName evidence="10">Peptidase M16 N-terminal domain-containing protein</fullName>
    </recommendedName>
</protein>
<dbReference type="Pfam" id="PF05193">
    <property type="entry name" value="Peptidase_M16_C"/>
    <property type="match status" value="1"/>
</dbReference>
<accession>A0A1F6UX83</accession>
<dbReference type="GO" id="GO:0046872">
    <property type="term" value="F:metal ion binding"/>
    <property type="evidence" value="ECO:0007669"/>
    <property type="project" value="InterPro"/>
</dbReference>
<keyword evidence="4" id="KW-0862">Zinc</keyword>
<proteinExistence type="inferred from homology"/>
<evidence type="ECO:0000256" key="4">
    <source>
        <dbReference type="ARBA" id="ARBA00022833"/>
    </source>
</evidence>
<comment type="similarity">
    <text evidence="1">Belongs to the peptidase M16 family.</text>
</comment>
<keyword evidence="2" id="KW-0645">Protease</keyword>
<evidence type="ECO:0000313" key="8">
    <source>
        <dbReference type="EMBL" id="OGI61926.1"/>
    </source>
</evidence>
<dbReference type="Gene3D" id="3.30.830.10">
    <property type="entry name" value="Metalloenzyme, LuxS/M16 peptidase-like"/>
    <property type="match status" value="1"/>
</dbReference>
<dbReference type="SUPFAM" id="SSF63411">
    <property type="entry name" value="LuxS/MPP-like metallohydrolase"/>
    <property type="match status" value="2"/>
</dbReference>
<dbReference type="InterPro" id="IPR007863">
    <property type="entry name" value="Peptidase_M16_C"/>
</dbReference>
<evidence type="ECO:0000259" key="6">
    <source>
        <dbReference type="Pfam" id="PF00675"/>
    </source>
</evidence>
<dbReference type="GO" id="GO:0006508">
    <property type="term" value="P:proteolysis"/>
    <property type="evidence" value="ECO:0007669"/>
    <property type="project" value="UniProtKB-KW"/>
</dbReference>
<feature type="domain" description="Peptidase M16 C-terminal" evidence="7">
    <location>
        <begin position="192"/>
        <end position="323"/>
    </location>
</feature>
<dbReference type="InterPro" id="IPR011765">
    <property type="entry name" value="Pept_M16_N"/>
</dbReference>
<sequence>MKERLNFQETVLVNGIKVYGYPYDVSFAMIRVIIPLGTAHNQHPILPGSFHLLEHMVLNRGAMFPELHSFKQFIGLNGGYNNAWTFPFETMYEVDVPATIFQKSFEGILSQIFDPIFNLADLENEKNIIANERRRKERWYPGTDELSQYLHSIWKSSSLYPIEQIFGSDEDLTKINLSYLTNLHDSYFCDKIIVLLGGNYDEKFALKKLSEIKTSPQILSGQTSPFEWKKREYHEIKMDSVSRHLYCYGGITNTLDWKEQAALTFILSFLGNHIHGPLYNWLRVEKGWVYELTWFLNYETQGRWHMAFPLNNKAQVVAVREELHGRIQKSLEDKSLVCKEINRILSKSLFLYQKLNDFMNHAFEFLSIEGRIFTEEEIAGTIQSFSDVKYLLEIYEKHMSPIVTGEFLALPKTESK</sequence>
<reference evidence="8 9" key="1">
    <citation type="journal article" date="2016" name="Nat. Commun.">
        <title>Thousands of microbial genomes shed light on interconnected biogeochemical processes in an aquifer system.</title>
        <authorList>
            <person name="Anantharaman K."/>
            <person name="Brown C.T."/>
            <person name="Hug L.A."/>
            <person name="Sharon I."/>
            <person name="Castelle C.J."/>
            <person name="Probst A.J."/>
            <person name="Thomas B.C."/>
            <person name="Singh A."/>
            <person name="Wilkins M.J."/>
            <person name="Karaoz U."/>
            <person name="Brodie E.L."/>
            <person name="Williams K.H."/>
            <person name="Hubbard S.S."/>
            <person name="Banfield J.F."/>
        </authorList>
    </citation>
    <scope>NUCLEOTIDE SEQUENCE [LARGE SCALE GENOMIC DNA]</scope>
</reference>
<evidence type="ECO:0008006" key="10">
    <source>
        <dbReference type="Google" id="ProtNLM"/>
    </source>
</evidence>
<dbReference type="PANTHER" id="PTHR43690">
    <property type="entry name" value="NARDILYSIN"/>
    <property type="match status" value="1"/>
</dbReference>